<dbReference type="GO" id="GO:0003677">
    <property type="term" value="F:DNA binding"/>
    <property type="evidence" value="ECO:0007669"/>
    <property type="project" value="UniProtKB-UniRule"/>
</dbReference>
<organism evidence="4 5">
    <name type="scientific">Streptomyces aurantiacus</name>
    <dbReference type="NCBI Taxonomy" id="47760"/>
    <lineage>
        <taxon>Bacteria</taxon>
        <taxon>Bacillati</taxon>
        <taxon>Actinomycetota</taxon>
        <taxon>Actinomycetes</taxon>
        <taxon>Kitasatosporales</taxon>
        <taxon>Streptomycetaceae</taxon>
        <taxon>Streptomyces</taxon>
        <taxon>Streptomyces aurantiacus group</taxon>
    </lineage>
</organism>
<accession>A0A7G1NV00</accession>
<gene>
    <name evidence="4" type="primary">yhgD</name>
    <name evidence="4" type="ORF">GCM10017557_02650</name>
</gene>
<feature type="DNA-binding region" description="H-T-H motif" evidence="2">
    <location>
        <begin position="29"/>
        <end position="48"/>
    </location>
</feature>
<keyword evidence="5" id="KW-1185">Reference proteome</keyword>
<dbReference type="InterPro" id="IPR050109">
    <property type="entry name" value="HTH-type_TetR-like_transc_reg"/>
</dbReference>
<protein>
    <submittedName>
        <fullName evidence="4">TetR family transcriptional regulator</fullName>
    </submittedName>
</protein>
<dbReference type="OrthoDB" id="63332at2"/>
<dbReference type="Gene3D" id="1.10.357.10">
    <property type="entry name" value="Tetracycline Repressor, domain 2"/>
    <property type="match status" value="1"/>
</dbReference>
<dbReference type="KEGG" id="sgm:GCM10017557_02650"/>
<dbReference type="GO" id="GO:0006355">
    <property type="term" value="P:regulation of DNA-templated transcription"/>
    <property type="evidence" value="ECO:0007669"/>
    <property type="project" value="UniProtKB-ARBA"/>
</dbReference>
<proteinExistence type="predicted"/>
<dbReference type="InterPro" id="IPR009057">
    <property type="entry name" value="Homeodomain-like_sf"/>
</dbReference>
<dbReference type="PANTHER" id="PTHR30055:SF222">
    <property type="entry name" value="REGULATORY PROTEIN"/>
    <property type="match status" value="1"/>
</dbReference>
<dbReference type="InterPro" id="IPR001647">
    <property type="entry name" value="HTH_TetR"/>
</dbReference>
<keyword evidence="1 2" id="KW-0238">DNA-binding</keyword>
<dbReference type="Proteomes" id="UP000516444">
    <property type="component" value="Chromosome"/>
</dbReference>
<dbReference type="PROSITE" id="PS50977">
    <property type="entry name" value="HTH_TETR_2"/>
    <property type="match status" value="1"/>
</dbReference>
<evidence type="ECO:0000313" key="5">
    <source>
        <dbReference type="Proteomes" id="UP000516444"/>
    </source>
</evidence>
<sequence>MARPRNEDRRNAILSAATRAIASQGLGAPTAVIAKEAGVSNGSLFVYFDTKAVLLNELYVALKTEMATTALAGIPAESEPREQLLQMWTQWLHWATAGPEKRRALAQLQVSDDITADSHQAVYSASSAIADLLERSRAGGPMQDAPLSFVLTLTNAIAETTIDTVIREPAEAETLIRVAFDAIWRVVAGA</sequence>
<dbReference type="SUPFAM" id="SSF46689">
    <property type="entry name" value="Homeodomain-like"/>
    <property type="match status" value="1"/>
</dbReference>
<dbReference type="EMBL" id="AP023440">
    <property type="protein sequence ID" value="BCL25406.1"/>
    <property type="molecule type" value="Genomic_DNA"/>
</dbReference>
<reference evidence="4 5" key="1">
    <citation type="journal article" date="2014" name="Int. J. Syst. Evol. Microbiol.">
        <title>Complete genome sequence of Corynebacterium casei LMG S-19264T (=DSM 44701T), isolated from a smear-ripened cheese.</title>
        <authorList>
            <consortium name="US DOE Joint Genome Institute (JGI-PGF)"/>
            <person name="Walter F."/>
            <person name="Albersmeier A."/>
            <person name="Kalinowski J."/>
            <person name="Ruckert C."/>
        </authorList>
    </citation>
    <scope>NUCLEOTIDE SEQUENCE [LARGE SCALE GENOMIC DNA]</scope>
    <source>
        <strain evidence="4 5">JCM 4677</strain>
    </source>
</reference>
<dbReference type="RefSeq" id="WP_055511558.1">
    <property type="nucleotide sequence ID" value="NZ_AP023440.1"/>
</dbReference>
<evidence type="ECO:0000256" key="1">
    <source>
        <dbReference type="ARBA" id="ARBA00023125"/>
    </source>
</evidence>
<evidence type="ECO:0000313" key="4">
    <source>
        <dbReference type="EMBL" id="BCL25406.1"/>
    </source>
</evidence>
<name>A0A7G1NV00_9ACTN</name>
<dbReference type="AlphaFoldDB" id="A0A7G1NV00"/>
<dbReference type="PRINTS" id="PR00455">
    <property type="entry name" value="HTHTETR"/>
</dbReference>
<evidence type="ECO:0000256" key="2">
    <source>
        <dbReference type="PROSITE-ProRule" id="PRU00335"/>
    </source>
</evidence>
<evidence type="ECO:0000259" key="3">
    <source>
        <dbReference type="PROSITE" id="PS50977"/>
    </source>
</evidence>
<feature type="domain" description="HTH tetR-type" evidence="3">
    <location>
        <begin position="7"/>
        <end position="66"/>
    </location>
</feature>
<dbReference type="PANTHER" id="PTHR30055">
    <property type="entry name" value="HTH-TYPE TRANSCRIPTIONAL REGULATOR RUTR"/>
    <property type="match status" value="1"/>
</dbReference>
<dbReference type="Pfam" id="PF00440">
    <property type="entry name" value="TetR_N"/>
    <property type="match status" value="1"/>
</dbReference>